<keyword evidence="2" id="KW-1185">Reference proteome</keyword>
<dbReference type="InParanoid" id="K3XTS4"/>
<dbReference type="AlphaFoldDB" id="K3XTS4"/>
<reference evidence="1" key="2">
    <citation type="submission" date="2018-08" db="UniProtKB">
        <authorList>
            <consortium name="EnsemblPlants"/>
        </authorList>
    </citation>
    <scope>IDENTIFICATION</scope>
    <source>
        <strain evidence="1">Yugu1</strain>
    </source>
</reference>
<dbReference type="Proteomes" id="UP000004995">
    <property type="component" value="Unassembled WGS sequence"/>
</dbReference>
<dbReference type="HOGENOM" id="CLU_3072287_0_0_1"/>
<protein>
    <submittedName>
        <fullName evidence="1">Uncharacterized protein</fullName>
    </submittedName>
</protein>
<proteinExistence type="predicted"/>
<organism evidence="1 2">
    <name type="scientific">Setaria italica</name>
    <name type="common">Foxtail millet</name>
    <name type="synonym">Panicum italicum</name>
    <dbReference type="NCBI Taxonomy" id="4555"/>
    <lineage>
        <taxon>Eukaryota</taxon>
        <taxon>Viridiplantae</taxon>
        <taxon>Streptophyta</taxon>
        <taxon>Embryophyta</taxon>
        <taxon>Tracheophyta</taxon>
        <taxon>Spermatophyta</taxon>
        <taxon>Magnoliopsida</taxon>
        <taxon>Liliopsida</taxon>
        <taxon>Poales</taxon>
        <taxon>Poaceae</taxon>
        <taxon>PACMAD clade</taxon>
        <taxon>Panicoideae</taxon>
        <taxon>Panicodae</taxon>
        <taxon>Paniceae</taxon>
        <taxon>Cenchrinae</taxon>
        <taxon>Setaria</taxon>
    </lineage>
</organism>
<reference evidence="2" key="1">
    <citation type="journal article" date="2012" name="Nat. Biotechnol.">
        <title>Reference genome sequence of the model plant Setaria.</title>
        <authorList>
            <person name="Bennetzen J.L."/>
            <person name="Schmutz J."/>
            <person name="Wang H."/>
            <person name="Percifield R."/>
            <person name="Hawkins J."/>
            <person name="Pontaroli A.C."/>
            <person name="Estep M."/>
            <person name="Feng L."/>
            <person name="Vaughn J.N."/>
            <person name="Grimwood J."/>
            <person name="Jenkins J."/>
            <person name="Barry K."/>
            <person name="Lindquist E."/>
            <person name="Hellsten U."/>
            <person name="Deshpande S."/>
            <person name="Wang X."/>
            <person name="Wu X."/>
            <person name="Mitros T."/>
            <person name="Triplett J."/>
            <person name="Yang X."/>
            <person name="Ye C.Y."/>
            <person name="Mauro-Herrera M."/>
            <person name="Wang L."/>
            <person name="Li P."/>
            <person name="Sharma M."/>
            <person name="Sharma R."/>
            <person name="Ronald P.C."/>
            <person name="Panaud O."/>
            <person name="Kellogg E.A."/>
            <person name="Brutnell T.P."/>
            <person name="Doust A.N."/>
            <person name="Tuskan G.A."/>
            <person name="Rokhsar D."/>
            <person name="Devos K.M."/>
        </authorList>
    </citation>
    <scope>NUCLEOTIDE SEQUENCE [LARGE SCALE GENOMIC DNA]</scope>
    <source>
        <strain evidence="2">cv. Yugu1</strain>
    </source>
</reference>
<dbReference type="EMBL" id="AGNK02003375">
    <property type="status" value="NOT_ANNOTATED_CDS"/>
    <property type="molecule type" value="Genomic_DNA"/>
</dbReference>
<sequence>MQNKHKPFIYYAKIALQQDHESLTVSTLNSVHNNVTILKIIIVPVTQFILIQS</sequence>
<dbReference type="EnsemblPlants" id="KQL07752">
    <property type="protein sequence ID" value="KQL07752"/>
    <property type="gene ID" value="SETIT_005331mg"/>
</dbReference>
<accession>K3XTS4</accession>
<dbReference type="Gramene" id="KQL07752">
    <property type="protein sequence ID" value="KQL07752"/>
    <property type="gene ID" value="SETIT_005331mg"/>
</dbReference>
<name>K3XTS4_SETIT</name>
<evidence type="ECO:0000313" key="2">
    <source>
        <dbReference type="Proteomes" id="UP000004995"/>
    </source>
</evidence>
<evidence type="ECO:0000313" key="1">
    <source>
        <dbReference type="EnsemblPlants" id="KQL07752"/>
    </source>
</evidence>